<evidence type="ECO:0000259" key="1">
    <source>
        <dbReference type="Pfam" id="PF00107"/>
    </source>
</evidence>
<keyword evidence="3" id="KW-1185">Reference proteome</keyword>
<dbReference type="SUPFAM" id="SSF51735">
    <property type="entry name" value="NAD(P)-binding Rossmann-fold domains"/>
    <property type="match status" value="1"/>
</dbReference>
<dbReference type="InterPro" id="IPR036291">
    <property type="entry name" value="NAD(P)-bd_dom_sf"/>
</dbReference>
<reference evidence="2" key="1">
    <citation type="submission" date="2023-10" db="EMBL/GenBank/DDBJ databases">
        <authorList>
            <person name="Domelevo Entfellner J.-B."/>
        </authorList>
    </citation>
    <scope>NUCLEOTIDE SEQUENCE</scope>
</reference>
<organism evidence="2 3">
    <name type="scientific">Sphenostylis stenocarpa</name>
    <dbReference type="NCBI Taxonomy" id="92480"/>
    <lineage>
        <taxon>Eukaryota</taxon>
        <taxon>Viridiplantae</taxon>
        <taxon>Streptophyta</taxon>
        <taxon>Embryophyta</taxon>
        <taxon>Tracheophyta</taxon>
        <taxon>Spermatophyta</taxon>
        <taxon>Magnoliopsida</taxon>
        <taxon>eudicotyledons</taxon>
        <taxon>Gunneridae</taxon>
        <taxon>Pentapetalae</taxon>
        <taxon>rosids</taxon>
        <taxon>fabids</taxon>
        <taxon>Fabales</taxon>
        <taxon>Fabaceae</taxon>
        <taxon>Papilionoideae</taxon>
        <taxon>50 kb inversion clade</taxon>
        <taxon>NPAAA clade</taxon>
        <taxon>indigoferoid/millettioid clade</taxon>
        <taxon>Phaseoleae</taxon>
        <taxon>Sphenostylis</taxon>
    </lineage>
</organism>
<protein>
    <recommendedName>
        <fullName evidence="1">Alcohol dehydrogenase-like C-terminal domain-containing protein</fullName>
    </recommendedName>
</protein>
<dbReference type="PANTHER" id="PTHR43205:SF7">
    <property type="entry name" value="PROSTAGLANDIN REDUCTASE 1"/>
    <property type="match status" value="1"/>
</dbReference>
<feature type="non-terminal residue" evidence="2">
    <location>
        <position position="1"/>
    </location>
</feature>
<accession>A0AA86SKN9</accession>
<evidence type="ECO:0000313" key="3">
    <source>
        <dbReference type="Proteomes" id="UP001189624"/>
    </source>
</evidence>
<dbReference type="EMBL" id="OY731401">
    <property type="protein sequence ID" value="CAJ1948814.1"/>
    <property type="molecule type" value="Genomic_DNA"/>
</dbReference>
<dbReference type="Gene3D" id="3.40.50.720">
    <property type="entry name" value="NAD(P)-binding Rossmann-like Domain"/>
    <property type="match status" value="1"/>
</dbReference>
<dbReference type="Proteomes" id="UP001189624">
    <property type="component" value="Chromosome 4"/>
</dbReference>
<dbReference type="Gramene" id="rna-AYBTSS11_LOCUS13393">
    <property type="protein sequence ID" value="CAJ1948814.1"/>
    <property type="gene ID" value="gene-AYBTSS11_LOCUS13393"/>
</dbReference>
<dbReference type="GO" id="GO:0032440">
    <property type="term" value="F:2-alkenal reductase [NAD(P)H] activity"/>
    <property type="evidence" value="ECO:0007669"/>
    <property type="project" value="TreeGrafter"/>
</dbReference>
<feature type="domain" description="Alcohol dehydrogenase-like C-terminal" evidence="1">
    <location>
        <begin position="12"/>
        <end position="89"/>
    </location>
</feature>
<proteinExistence type="predicted"/>
<gene>
    <name evidence="2" type="ORF">AYBTSS11_LOCUS13393</name>
</gene>
<dbReference type="InterPro" id="IPR013149">
    <property type="entry name" value="ADH-like_C"/>
</dbReference>
<dbReference type="AlphaFoldDB" id="A0AA86SKN9"/>
<dbReference type="PANTHER" id="PTHR43205">
    <property type="entry name" value="PROSTAGLANDIN REDUCTASE"/>
    <property type="match status" value="1"/>
</dbReference>
<evidence type="ECO:0000313" key="2">
    <source>
        <dbReference type="EMBL" id="CAJ1948814.1"/>
    </source>
</evidence>
<dbReference type="InterPro" id="IPR045010">
    <property type="entry name" value="MDR_fam"/>
</dbReference>
<dbReference type="Pfam" id="PF00107">
    <property type="entry name" value="ADH_zinc_N"/>
    <property type="match status" value="1"/>
</dbReference>
<sequence length="134" mass="15080">TVDMNLQIRYFPEGIDIYFENVGGKTLDAVLPNMRLHGRIPVCGMISQYNLTQPDGVTNLANLIFKRVKMQGFIVNDFYHLYSKFLEFVLPKIREGKVVYVEDIAEGLENGPAALVGLYTGRNVGKQVVVVARE</sequence>
<name>A0AA86SKN9_9FABA</name>